<proteinExistence type="predicted"/>
<keyword evidence="1" id="KW-0238">DNA-binding</keyword>
<accession>A0A919UR02</accession>
<dbReference type="InterPro" id="IPR016032">
    <property type="entry name" value="Sig_transdc_resp-reg_C-effctor"/>
</dbReference>
<dbReference type="PANTHER" id="PTHR43214:SF42">
    <property type="entry name" value="TRANSCRIPTIONAL REGULATORY PROTEIN DESR"/>
    <property type="match status" value="1"/>
</dbReference>
<dbReference type="EMBL" id="BOOA01000025">
    <property type="protein sequence ID" value="GIH25070.1"/>
    <property type="molecule type" value="Genomic_DNA"/>
</dbReference>
<gene>
    <name evidence="4" type="ORF">Aph01nite_33800</name>
</gene>
<evidence type="ECO:0000313" key="4">
    <source>
        <dbReference type="EMBL" id="GIH25070.1"/>
    </source>
</evidence>
<evidence type="ECO:0000256" key="1">
    <source>
        <dbReference type="ARBA" id="ARBA00023125"/>
    </source>
</evidence>
<dbReference type="PANTHER" id="PTHR43214">
    <property type="entry name" value="TWO-COMPONENT RESPONSE REGULATOR"/>
    <property type="match status" value="1"/>
</dbReference>
<dbReference type="GO" id="GO:0003677">
    <property type="term" value="F:DNA binding"/>
    <property type="evidence" value="ECO:0007669"/>
    <property type="project" value="UniProtKB-KW"/>
</dbReference>
<protein>
    <submittedName>
        <fullName evidence="4">Helix-turn-helix transcriptional regulator</fullName>
    </submittedName>
</protein>
<dbReference type="AlphaFoldDB" id="A0A919UR02"/>
<dbReference type="CDD" id="cd06170">
    <property type="entry name" value="LuxR_C_like"/>
    <property type="match status" value="1"/>
</dbReference>
<dbReference type="SMART" id="SM00421">
    <property type="entry name" value="HTH_LUXR"/>
    <property type="match status" value="1"/>
</dbReference>
<comment type="caution">
    <text evidence="4">The sequence shown here is derived from an EMBL/GenBank/DDBJ whole genome shotgun (WGS) entry which is preliminary data.</text>
</comment>
<evidence type="ECO:0000313" key="5">
    <source>
        <dbReference type="Proteomes" id="UP000640052"/>
    </source>
</evidence>
<dbReference type="PRINTS" id="PR00038">
    <property type="entry name" value="HTHLUXR"/>
</dbReference>
<dbReference type="InterPro" id="IPR036388">
    <property type="entry name" value="WH-like_DNA-bd_sf"/>
</dbReference>
<feature type="domain" description="HTH luxR-type" evidence="3">
    <location>
        <begin position="818"/>
        <end position="880"/>
    </location>
</feature>
<dbReference type="InterPro" id="IPR039420">
    <property type="entry name" value="WalR-like"/>
</dbReference>
<dbReference type="GO" id="GO:0006355">
    <property type="term" value="P:regulation of DNA-templated transcription"/>
    <property type="evidence" value="ECO:0007669"/>
    <property type="project" value="InterPro"/>
</dbReference>
<organism evidence="4 5">
    <name type="scientific">Acrocarpospora phusangensis</name>
    <dbReference type="NCBI Taxonomy" id="1070424"/>
    <lineage>
        <taxon>Bacteria</taxon>
        <taxon>Bacillati</taxon>
        <taxon>Actinomycetota</taxon>
        <taxon>Actinomycetes</taxon>
        <taxon>Streptosporangiales</taxon>
        <taxon>Streptosporangiaceae</taxon>
        <taxon>Acrocarpospora</taxon>
    </lineage>
</organism>
<dbReference type="InterPro" id="IPR000792">
    <property type="entry name" value="Tscrpt_reg_LuxR_C"/>
</dbReference>
<dbReference type="Gene3D" id="1.10.10.10">
    <property type="entry name" value="Winged helix-like DNA-binding domain superfamily/Winged helix DNA-binding domain"/>
    <property type="match status" value="1"/>
</dbReference>
<feature type="region of interest" description="Disordered" evidence="2">
    <location>
        <begin position="496"/>
        <end position="524"/>
    </location>
</feature>
<dbReference type="PROSITE" id="PS00622">
    <property type="entry name" value="HTH_LUXR_1"/>
    <property type="match status" value="1"/>
</dbReference>
<dbReference type="Pfam" id="PF00196">
    <property type="entry name" value="GerE"/>
    <property type="match status" value="1"/>
</dbReference>
<evidence type="ECO:0000259" key="3">
    <source>
        <dbReference type="PROSITE" id="PS50043"/>
    </source>
</evidence>
<sequence>MPYAGVYSLLRPLRRSVPALPGTKLVDGLVDGLERGVEPGEIVVSAAVLNLLCSVGRPVLVCVDDLDLLDAPSREALLFAARRLAGERVAMVFAAGADVPDIPSVRLERLDERARRELVDDLAPGLGEPLRAAIDRIARGNPLAVTEVVAALSPDQLAGHAPPPEALPRDGRLAGAYAAQIGRLPMWTRDLLLLLAADPGLELSALVRAAEPECASAGLEPAELAGVVRLAGDRFRFVEPNVGVVVYQRASSLRRRGAHRRLGAVLDGEGQELRRAWHRAVALDGPGERLGEELAAAAGGSRPGTGHLSLSVAFERAADLSAYGEVRAARLASAAQHAWLEGRPHRARVLLGRLRSGAMPEELRQKAELIRARLELRGGATTNARDELLAVAESLLGRDRDLAVRALIRAGEASYLAGDHRRFVAIARDAARLRRPDDRPAAQLMFDYLTGLAASFLGRHTEAATPLRRVVELALSAPGFSAPGLSSSSLSMPGASSFGRSSSGPGTRGLSLSGPSMSDMSSPDLSVPSPSVLVWAACASLMLGDDVPALQLSTRAVETARALGALTAVPQVLEFAVNSQFWMGRYAAVTADAAEGLRLAQETGQRNSAGQHLAWLAMMAAVQGDEESCRIRADAAIDLAGTHGVSIAGALSTWALAQLDLSRGRASDVLQRLKPSRTGHLVVRVIATPTLVEAAVRTGERDRAEAALAVFERWADSTRSPDRRALAVRCRALLAGPGAAGELFREALDLHRQGFSEFETARTELLFGSALRRERRPGAAREHLRGARDTFERLGARIWAEQAGSELRATGETVRQTRPAATHDLTAQQLQIARLVADGATNREVAARLYLSPRTIEHHLRNIFTKLDIRSRVELVRLLG</sequence>
<dbReference type="Proteomes" id="UP000640052">
    <property type="component" value="Unassembled WGS sequence"/>
</dbReference>
<keyword evidence="5" id="KW-1185">Reference proteome</keyword>
<dbReference type="PROSITE" id="PS50043">
    <property type="entry name" value="HTH_LUXR_2"/>
    <property type="match status" value="1"/>
</dbReference>
<dbReference type="SUPFAM" id="SSF46894">
    <property type="entry name" value="C-terminal effector domain of the bipartite response regulators"/>
    <property type="match status" value="1"/>
</dbReference>
<name>A0A919UR02_9ACTN</name>
<feature type="compositionally biased region" description="Low complexity" evidence="2">
    <location>
        <begin position="509"/>
        <end position="524"/>
    </location>
</feature>
<reference evidence="4" key="1">
    <citation type="submission" date="2021-01" db="EMBL/GenBank/DDBJ databases">
        <title>Whole genome shotgun sequence of Acrocarpospora phusangensis NBRC 108782.</title>
        <authorList>
            <person name="Komaki H."/>
            <person name="Tamura T."/>
        </authorList>
    </citation>
    <scope>NUCLEOTIDE SEQUENCE</scope>
    <source>
        <strain evidence="4">NBRC 108782</strain>
    </source>
</reference>
<evidence type="ECO:0000256" key="2">
    <source>
        <dbReference type="SAM" id="MobiDB-lite"/>
    </source>
</evidence>